<accession>A0A2P5BRH3</accession>
<dbReference type="NCBIfam" id="TIGR01571">
    <property type="entry name" value="A_thal_Cys_rich"/>
    <property type="match status" value="1"/>
</dbReference>
<feature type="domain" description="MCAfunc" evidence="2">
    <location>
        <begin position="19"/>
        <end position="160"/>
    </location>
</feature>
<dbReference type="InterPro" id="IPR059179">
    <property type="entry name" value="MLKL-like_MCAfunc"/>
</dbReference>
<feature type="transmembrane region" description="Helical" evidence="1">
    <location>
        <begin position="349"/>
        <end position="368"/>
    </location>
</feature>
<evidence type="ECO:0000256" key="1">
    <source>
        <dbReference type="SAM" id="Phobius"/>
    </source>
</evidence>
<dbReference type="GO" id="GO:0007166">
    <property type="term" value="P:cell surface receptor signaling pathway"/>
    <property type="evidence" value="ECO:0007669"/>
    <property type="project" value="InterPro"/>
</dbReference>
<dbReference type="InterPro" id="IPR006461">
    <property type="entry name" value="PLAC_motif_containing"/>
</dbReference>
<dbReference type="STRING" id="3476.A0A2P5BRH3"/>
<comment type="caution">
    <text evidence="3">The sequence shown here is derived from an EMBL/GenBank/DDBJ whole genome shotgun (WGS) entry which is preliminary data.</text>
</comment>
<sequence>MGVSLAHHTGFNAVTLTNTILSSARNAATHRQNCEQLAEHVRVIGNLLDKLRSTDLIKLPAVKEPLDELEVALKRALELVESCRDKSCLYMLAMGWSVVYQFRQLQDEIDRYLRLVPLISLVHEFRMQNLKEGLEAVEKDERDYTLDQEDIEAQNVILKPDRTKKDADILEKSLSRKYPDMDFHEALQEEKEKLNVELLRSRTQNDPDQCRVIEHLIDVTENVVNVLPGKKVEKLLSNEPTYVVSGYITNSKTSYGDFGVKNMENEEVKSEWQADLFGCCSEPCLSLKTLFYPCGTFSWIANKVSKGKISREQAINNLMAYSVFCGCCCYTCCTRRKLRQLFNVEVFCISIYTYSCSLLYSLCFLWCFI</sequence>
<dbReference type="AlphaFoldDB" id="A0A2P5BRH3"/>
<keyword evidence="1" id="KW-1133">Transmembrane helix</keyword>
<keyword evidence="1" id="KW-0472">Membrane</keyword>
<dbReference type="Proteomes" id="UP000237105">
    <property type="component" value="Unassembled WGS sequence"/>
</dbReference>
<gene>
    <name evidence="3" type="ORF">PanWU01x14_216420</name>
</gene>
<dbReference type="Gene3D" id="1.20.930.20">
    <property type="entry name" value="Adaptor protein Cbl, N-terminal domain"/>
    <property type="match status" value="1"/>
</dbReference>
<reference evidence="4" key="1">
    <citation type="submission" date="2016-06" db="EMBL/GenBank/DDBJ databases">
        <title>Parallel loss of symbiosis genes in relatives of nitrogen-fixing non-legume Parasponia.</title>
        <authorList>
            <person name="Van Velzen R."/>
            <person name="Holmer R."/>
            <person name="Bu F."/>
            <person name="Rutten L."/>
            <person name="Van Zeijl A."/>
            <person name="Liu W."/>
            <person name="Santuari L."/>
            <person name="Cao Q."/>
            <person name="Sharma T."/>
            <person name="Shen D."/>
            <person name="Roswanjaya Y."/>
            <person name="Wardhani T."/>
            <person name="Kalhor M.S."/>
            <person name="Jansen J."/>
            <person name="Van den Hoogen J."/>
            <person name="Gungor B."/>
            <person name="Hartog M."/>
            <person name="Hontelez J."/>
            <person name="Verver J."/>
            <person name="Yang W.-C."/>
            <person name="Schijlen E."/>
            <person name="Repin R."/>
            <person name="Schilthuizen M."/>
            <person name="Schranz E."/>
            <person name="Heidstra R."/>
            <person name="Miyata K."/>
            <person name="Fedorova E."/>
            <person name="Kohlen W."/>
            <person name="Bisseling T."/>
            <person name="Smit S."/>
            <person name="Geurts R."/>
        </authorList>
    </citation>
    <scope>NUCLEOTIDE SEQUENCE [LARGE SCALE GENOMIC DNA]</scope>
    <source>
        <strain evidence="4">cv. WU1-14</strain>
    </source>
</reference>
<dbReference type="PANTHER" id="PTHR46604:SF2">
    <property type="entry name" value="MCAFUNC DOMAIN-CONTAINING PROTEIN"/>
    <property type="match status" value="1"/>
</dbReference>
<evidence type="ECO:0000259" key="2">
    <source>
        <dbReference type="Pfam" id="PF19584"/>
    </source>
</evidence>
<dbReference type="Pfam" id="PF19584">
    <property type="entry name" value="MCAfunc"/>
    <property type="match status" value="1"/>
</dbReference>
<protein>
    <submittedName>
        <fullName evidence="3">PLAC8 motif-containing protein</fullName>
    </submittedName>
</protein>
<dbReference type="OrthoDB" id="1045822at2759"/>
<dbReference type="InterPro" id="IPR036537">
    <property type="entry name" value="Adaptor_Cbl_N_dom_sf"/>
</dbReference>
<proteinExistence type="predicted"/>
<dbReference type="PANTHER" id="PTHR46604">
    <property type="entry name" value="PROTEIN MID1-COMPLEMENTING ACTIVITY 1"/>
    <property type="match status" value="1"/>
</dbReference>
<evidence type="ECO:0000313" key="3">
    <source>
        <dbReference type="EMBL" id="PON51398.1"/>
    </source>
</evidence>
<keyword evidence="1" id="KW-0812">Transmembrane</keyword>
<organism evidence="3 4">
    <name type="scientific">Parasponia andersonii</name>
    <name type="common">Sponia andersonii</name>
    <dbReference type="NCBI Taxonomy" id="3476"/>
    <lineage>
        <taxon>Eukaryota</taxon>
        <taxon>Viridiplantae</taxon>
        <taxon>Streptophyta</taxon>
        <taxon>Embryophyta</taxon>
        <taxon>Tracheophyta</taxon>
        <taxon>Spermatophyta</taxon>
        <taxon>Magnoliopsida</taxon>
        <taxon>eudicotyledons</taxon>
        <taxon>Gunneridae</taxon>
        <taxon>Pentapetalae</taxon>
        <taxon>rosids</taxon>
        <taxon>fabids</taxon>
        <taxon>Rosales</taxon>
        <taxon>Cannabaceae</taxon>
        <taxon>Parasponia</taxon>
    </lineage>
</organism>
<evidence type="ECO:0000313" key="4">
    <source>
        <dbReference type="Proteomes" id="UP000237105"/>
    </source>
</evidence>
<dbReference type="InterPro" id="IPR045766">
    <property type="entry name" value="MCAfunc"/>
</dbReference>
<name>A0A2P5BRH3_PARAD</name>
<keyword evidence="4" id="KW-1185">Reference proteome</keyword>
<dbReference type="CDD" id="cd21037">
    <property type="entry name" value="MLKL_NTD"/>
    <property type="match status" value="1"/>
</dbReference>
<dbReference type="EMBL" id="JXTB01000233">
    <property type="protein sequence ID" value="PON51398.1"/>
    <property type="molecule type" value="Genomic_DNA"/>
</dbReference>